<dbReference type="EMBL" id="LWID01000001">
    <property type="protein sequence ID" value="MDG6894371.1"/>
    <property type="molecule type" value="Genomic_DNA"/>
</dbReference>
<organism evidence="13 14">
    <name type="scientific">Volucribacter amazonae</name>
    <dbReference type="NCBI Taxonomy" id="256731"/>
    <lineage>
        <taxon>Bacteria</taxon>
        <taxon>Pseudomonadati</taxon>
        <taxon>Pseudomonadota</taxon>
        <taxon>Gammaproteobacteria</taxon>
        <taxon>Pasteurellales</taxon>
        <taxon>Pasteurellaceae</taxon>
        <taxon>Volucribacter</taxon>
    </lineage>
</organism>
<name>A0A9X4SPQ9_9PAST</name>
<proteinExistence type="inferred from homology"/>
<protein>
    <recommendedName>
        <fullName evidence="3">Thiamine transport system permease protein ThiP</fullName>
    </recommendedName>
</protein>
<dbReference type="PANTHER" id="PTHR30183">
    <property type="entry name" value="MOLYBDENUM TRANSPORT SYSTEM PERMEASE PROTEIN MODB"/>
    <property type="match status" value="1"/>
</dbReference>
<keyword evidence="5" id="KW-1003">Cell membrane</keyword>
<feature type="transmembrane region" description="Helical" evidence="11">
    <location>
        <begin position="248"/>
        <end position="268"/>
    </location>
</feature>
<keyword evidence="8" id="KW-0677">Repeat</keyword>
<evidence type="ECO:0000256" key="8">
    <source>
        <dbReference type="ARBA" id="ARBA00022737"/>
    </source>
</evidence>
<dbReference type="RefSeq" id="WP_279571855.1">
    <property type="nucleotide sequence ID" value="NZ_LWID01000001.1"/>
</dbReference>
<feature type="transmembrane region" description="Helical" evidence="11">
    <location>
        <begin position="98"/>
        <end position="119"/>
    </location>
</feature>
<feature type="transmembrane region" description="Helical" evidence="11">
    <location>
        <begin position="379"/>
        <end position="399"/>
    </location>
</feature>
<dbReference type="PROSITE" id="PS50928">
    <property type="entry name" value="ABC_TM1"/>
    <property type="match status" value="2"/>
</dbReference>
<evidence type="ECO:0000256" key="10">
    <source>
        <dbReference type="ARBA" id="ARBA00023136"/>
    </source>
</evidence>
<keyword evidence="10 11" id="KW-0472">Membrane</keyword>
<feature type="transmembrane region" description="Helical" evidence="11">
    <location>
        <begin position="139"/>
        <end position="162"/>
    </location>
</feature>
<keyword evidence="4 11" id="KW-0813">Transport</keyword>
<evidence type="ECO:0000256" key="4">
    <source>
        <dbReference type="ARBA" id="ARBA00022448"/>
    </source>
</evidence>
<dbReference type="InterPro" id="IPR000515">
    <property type="entry name" value="MetI-like"/>
</dbReference>
<dbReference type="CDD" id="cd06261">
    <property type="entry name" value="TM_PBP2"/>
    <property type="match status" value="2"/>
</dbReference>
<dbReference type="Proteomes" id="UP001155500">
    <property type="component" value="Unassembled WGS sequence"/>
</dbReference>
<feature type="transmembrane region" description="Helical" evidence="11">
    <location>
        <begin position="58"/>
        <end position="86"/>
    </location>
</feature>
<keyword evidence="9 11" id="KW-1133">Transmembrane helix</keyword>
<dbReference type="GO" id="GO:0015888">
    <property type="term" value="P:thiamine transport"/>
    <property type="evidence" value="ECO:0007669"/>
    <property type="project" value="InterPro"/>
</dbReference>
<evidence type="ECO:0000313" key="14">
    <source>
        <dbReference type="Proteomes" id="UP001155500"/>
    </source>
</evidence>
<dbReference type="NCBIfam" id="NF006952">
    <property type="entry name" value="PRK09433.1-3"/>
    <property type="match status" value="1"/>
</dbReference>
<feature type="transmembrane region" description="Helical" evidence="11">
    <location>
        <begin position="467"/>
        <end position="490"/>
    </location>
</feature>
<evidence type="ECO:0000313" key="13">
    <source>
        <dbReference type="EMBL" id="MDG6894371.1"/>
    </source>
</evidence>
<comment type="subcellular location">
    <subcellularLocation>
        <location evidence="1">Cell inner membrane</location>
        <topology evidence="1">Multi-pass membrane protein</topology>
    </subcellularLocation>
    <subcellularLocation>
        <location evidence="11">Cell membrane</location>
        <topology evidence="11">Multi-pass membrane protein</topology>
    </subcellularLocation>
</comment>
<accession>A0A9X4SPQ9</accession>
<evidence type="ECO:0000256" key="6">
    <source>
        <dbReference type="ARBA" id="ARBA00022519"/>
    </source>
</evidence>
<comment type="similarity">
    <text evidence="11">Belongs to the binding-protein-dependent transport system permease family.</text>
</comment>
<dbReference type="GO" id="GO:0022857">
    <property type="term" value="F:transmembrane transporter activity"/>
    <property type="evidence" value="ECO:0007669"/>
    <property type="project" value="InterPro"/>
</dbReference>
<evidence type="ECO:0000256" key="3">
    <source>
        <dbReference type="ARBA" id="ARBA00016947"/>
    </source>
</evidence>
<feature type="domain" description="ABC transmembrane type-1" evidence="12">
    <location>
        <begin position="334"/>
        <end position="528"/>
    </location>
</feature>
<evidence type="ECO:0000256" key="1">
    <source>
        <dbReference type="ARBA" id="ARBA00004429"/>
    </source>
</evidence>
<keyword evidence="6" id="KW-0997">Cell inner membrane</keyword>
<sequence length="540" mass="61448">MKLLTFIHNPQFRPRHYLGGIAVLLLLILVYSNALQAIFRLESPKAWLSLWDPYLRHVLFFSFAQALLSAVLAVIGGLLLARALFYQDVIGKKWLLKLFSLTFVLPSLVVIFGVLGVYGTKGWLAQFLSSMGIAWQPNIYGLTGILLTHLFFNIPFACRLFLPCFQAIPSQQHQLAAQLNLRGWQFIRLVEWAYLRSQILPALSLIFMLCFTSFTIVLTLGGGPQYTTLEVAIYQAIVFDFDLARASFYALLQFLFCFMLFALTSWLGKPTNNPLQQTSIWRAKQKSAVRFWQIFLIISVCLFILFPLLNLFITALSSKALWSIWQSSQLWRAIGYSLAMALSSACFALLLATGLLLLSRRLLWLYWRTTANFLLNFGMLILSIPTLLLAIGLFIWLQHLRFDEIYLFFIVVLCNGLTAMPFVIRILSAPMNQNMHYYEKLCQSLGISGWQRLRLIEWNTLAQPIKYAFALAMALSLGDFTAIALFGNQHFTSLPYLLYQQLGSYRGDEAAVTAMILLVFCLAIFALIERNSKTASDNND</sequence>
<evidence type="ECO:0000256" key="11">
    <source>
        <dbReference type="RuleBase" id="RU363032"/>
    </source>
</evidence>
<keyword evidence="14" id="KW-1185">Reference proteome</keyword>
<feature type="transmembrane region" description="Helical" evidence="11">
    <location>
        <begin position="199"/>
        <end position="220"/>
    </location>
</feature>
<comment type="subunit">
    <text evidence="2">The complex is composed of two ATP-binding proteins (ThiQ), two transmembrane proteins (ThiP) and a solute-binding protein (ThiB).</text>
</comment>
<gene>
    <name evidence="13" type="ORF">A6A20_01680</name>
</gene>
<dbReference type="Gene3D" id="1.10.3720.10">
    <property type="entry name" value="MetI-like"/>
    <property type="match status" value="2"/>
</dbReference>
<keyword evidence="7 11" id="KW-0812">Transmembrane</keyword>
<dbReference type="PANTHER" id="PTHR30183:SF9">
    <property type="entry name" value="THIAMINE TRANSPORT SYSTEM PERMEASE PROTEIN THIP"/>
    <property type="match status" value="1"/>
</dbReference>
<dbReference type="InterPro" id="IPR005947">
    <property type="entry name" value="ThiP_ABC_transpt"/>
</dbReference>
<evidence type="ECO:0000259" key="12">
    <source>
        <dbReference type="PROSITE" id="PS50928"/>
    </source>
</evidence>
<dbReference type="GO" id="GO:0005886">
    <property type="term" value="C:plasma membrane"/>
    <property type="evidence" value="ECO:0007669"/>
    <property type="project" value="UniProtKB-SubCell"/>
</dbReference>
<evidence type="ECO:0000256" key="2">
    <source>
        <dbReference type="ARBA" id="ARBA00011650"/>
    </source>
</evidence>
<evidence type="ECO:0000256" key="5">
    <source>
        <dbReference type="ARBA" id="ARBA00022475"/>
    </source>
</evidence>
<dbReference type="AlphaFoldDB" id="A0A9X4SPQ9"/>
<feature type="domain" description="ABC transmembrane type-1" evidence="12">
    <location>
        <begin position="55"/>
        <end position="264"/>
    </location>
</feature>
<dbReference type="NCBIfam" id="TIGR01253">
    <property type="entry name" value="thiP"/>
    <property type="match status" value="1"/>
</dbReference>
<feature type="transmembrane region" description="Helical" evidence="11">
    <location>
        <begin position="289"/>
        <end position="313"/>
    </location>
</feature>
<evidence type="ECO:0000256" key="9">
    <source>
        <dbReference type="ARBA" id="ARBA00022989"/>
    </source>
</evidence>
<evidence type="ECO:0000256" key="7">
    <source>
        <dbReference type="ARBA" id="ARBA00022692"/>
    </source>
</evidence>
<dbReference type="InterPro" id="IPR035906">
    <property type="entry name" value="MetI-like_sf"/>
</dbReference>
<dbReference type="SUPFAM" id="SSF161098">
    <property type="entry name" value="MetI-like"/>
    <property type="match status" value="2"/>
</dbReference>
<feature type="transmembrane region" description="Helical" evidence="11">
    <location>
        <begin position="510"/>
        <end position="528"/>
    </location>
</feature>
<feature type="transmembrane region" description="Helical" evidence="11">
    <location>
        <begin position="405"/>
        <end position="427"/>
    </location>
</feature>
<comment type="caution">
    <text evidence="13">The sequence shown here is derived from an EMBL/GenBank/DDBJ whole genome shotgun (WGS) entry which is preliminary data.</text>
</comment>
<dbReference type="Pfam" id="PF00528">
    <property type="entry name" value="BPD_transp_1"/>
    <property type="match status" value="1"/>
</dbReference>
<reference evidence="13" key="1">
    <citation type="submission" date="2016-03" db="EMBL/GenBank/DDBJ databases">
        <title>Co-evolution between Pasteurellaceae and their hosts.</title>
        <authorList>
            <person name="Hansen M.J."/>
            <person name="Bojesen A.M."/>
            <person name="Planet P."/>
        </authorList>
    </citation>
    <scope>NUCLEOTIDE SEQUENCE</scope>
    <source>
        <strain evidence="13">146/S8/89</strain>
    </source>
</reference>
<feature type="transmembrane region" description="Helical" evidence="11">
    <location>
        <begin position="333"/>
        <end position="358"/>
    </location>
</feature>